<organism evidence="4">
    <name type="scientific">marine metagenome</name>
    <dbReference type="NCBI Taxonomy" id="408172"/>
    <lineage>
        <taxon>unclassified sequences</taxon>
        <taxon>metagenomes</taxon>
        <taxon>ecological metagenomes</taxon>
    </lineage>
</organism>
<dbReference type="Pfam" id="PF03446">
    <property type="entry name" value="NAD_binding_2"/>
    <property type="match status" value="1"/>
</dbReference>
<dbReference type="InterPro" id="IPR006115">
    <property type="entry name" value="6PGDH_NADP-bd"/>
</dbReference>
<feature type="domain" description="6-phosphogluconate dehydrogenase NADP-binding" evidence="3">
    <location>
        <begin position="3"/>
        <end position="141"/>
    </location>
</feature>
<evidence type="ECO:0000256" key="2">
    <source>
        <dbReference type="ARBA" id="ARBA00023027"/>
    </source>
</evidence>
<evidence type="ECO:0000313" key="4">
    <source>
        <dbReference type="EMBL" id="SVA68142.1"/>
    </source>
</evidence>
<accession>A0A381XUJ2</accession>
<dbReference type="InterPro" id="IPR002204">
    <property type="entry name" value="3-OH-isobutyrate_DH-rel_CS"/>
</dbReference>
<dbReference type="PANTHER" id="PTHR22981:SF7">
    <property type="entry name" value="3-HYDROXYISOBUTYRATE DEHYDROGENASE, MITOCHONDRIAL"/>
    <property type="match status" value="1"/>
</dbReference>
<dbReference type="PANTHER" id="PTHR22981">
    <property type="entry name" value="3-HYDROXYISOBUTYRATE DEHYDROGENASE-RELATED"/>
    <property type="match status" value="1"/>
</dbReference>
<dbReference type="InterPro" id="IPR036291">
    <property type="entry name" value="NAD(P)-bd_dom_sf"/>
</dbReference>
<dbReference type="EMBL" id="UINC01016353">
    <property type="protein sequence ID" value="SVA68142.1"/>
    <property type="molecule type" value="Genomic_DNA"/>
</dbReference>
<keyword evidence="2" id="KW-0520">NAD</keyword>
<gene>
    <name evidence="4" type="ORF">METZ01_LOCUS120996</name>
</gene>
<name>A0A381XUJ2_9ZZZZ</name>
<proteinExistence type="predicted"/>
<dbReference type="SUPFAM" id="SSF51735">
    <property type="entry name" value="NAD(P)-binding Rossmann-fold domains"/>
    <property type="match status" value="1"/>
</dbReference>
<dbReference type="GO" id="GO:0050661">
    <property type="term" value="F:NADP binding"/>
    <property type="evidence" value="ECO:0007669"/>
    <property type="project" value="InterPro"/>
</dbReference>
<keyword evidence="1" id="KW-0560">Oxidoreductase</keyword>
<sequence length="142" mass="14967">MSKVAFIGLGVMGEPMARNLLKGGHIVRAFDVRPEALESIKKDNAIAADSPAGAANDAEFIFTMLPSGKEVFQAAFGDEGFAQSMSEKTLLIDTSTILPADTDEIAGKLAITKHRMIDAPVGRLARNAVEGTLLFMVGGSES</sequence>
<dbReference type="AlphaFoldDB" id="A0A381XUJ2"/>
<dbReference type="GO" id="GO:0016616">
    <property type="term" value="F:oxidoreductase activity, acting on the CH-OH group of donors, NAD or NADP as acceptor"/>
    <property type="evidence" value="ECO:0007669"/>
    <property type="project" value="TreeGrafter"/>
</dbReference>
<reference evidence="4" key="1">
    <citation type="submission" date="2018-05" db="EMBL/GenBank/DDBJ databases">
        <authorList>
            <person name="Lanie J.A."/>
            <person name="Ng W.-L."/>
            <person name="Kazmierczak K.M."/>
            <person name="Andrzejewski T.M."/>
            <person name="Davidsen T.M."/>
            <person name="Wayne K.J."/>
            <person name="Tettelin H."/>
            <person name="Glass J.I."/>
            <person name="Rusch D."/>
            <person name="Podicherti R."/>
            <person name="Tsui H.-C.T."/>
            <person name="Winkler M.E."/>
        </authorList>
    </citation>
    <scope>NUCLEOTIDE SEQUENCE</scope>
</reference>
<protein>
    <recommendedName>
        <fullName evidence="3">6-phosphogluconate dehydrogenase NADP-binding domain-containing protein</fullName>
    </recommendedName>
</protein>
<feature type="non-terminal residue" evidence="4">
    <location>
        <position position="142"/>
    </location>
</feature>
<evidence type="ECO:0000256" key="1">
    <source>
        <dbReference type="ARBA" id="ARBA00023002"/>
    </source>
</evidence>
<dbReference type="Gene3D" id="3.40.50.720">
    <property type="entry name" value="NAD(P)-binding Rossmann-like Domain"/>
    <property type="match status" value="1"/>
</dbReference>
<evidence type="ECO:0000259" key="3">
    <source>
        <dbReference type="Pfam" id="PF03446"/>
    </source>
</evidence>
<dbReference type="PROSITE" id="PS00895">
    <property type="entry name" value="3_HYDROXYISOBUT_DH"/>
    <property type="match status" value="1"/>
</dbReference>